<name>A0A2I2MB58_9FLAO</name>
<dbReference type="EMBL" id="OENE01000048">
    <property type="protein sequence ID" value="SOU89779.1"/>
    <property type="molecule type" value="Genomic_DNA"/>
</dbReference>
<reference evidence="1 2" key="1">
    <citation type="submission" date="2017-11" db="EMBL/GenBank/DDBJ databases">
        <authorList>
            <person name="Duchaud E."/>
        </authorList>
    </citation>
    <scope>NUCLEOTIDE SEQUENCE [LARGE SCALE GENOMIC DNA]</scope>
    <source>
        <strain evidence="1 2">TNO010</strain>
    </source>
</reference>
<dbReference type="RefSeq" id="WP_172505887.1">
    <property type="nucleotide sequence ID" value="NZ_OENE01000048.1"/>
</dbReference>
<protein>
    <recommendedName>
        <fullName evidence="3">Bacteriophage abortive infection AbiH</fullName>
    </recommendedName>
</protein>
<evidence type="ECO:0008006" key="3">
    <source>
        <dbReference type="Google" id="ProtNLM"/>
    </source>
</evidence>
<accession>A0A2I2MB58</accession>
<evidence type="ECO:0000313" key="2">
    <source>
        <dbReference type="Proteomes" id="UP000490060"/>
    </source>
</evidence>
<dbReference type="AlphaFoldDB" id="A0A2I2MB58"/>
<evidence type="ECO:0000313" key="1">
    <source>
        <dbReference type="EMBL" id="SOU89779.1"/>
    </source>
</evidence>
<dbReference type="InterPro" id="IPR025935">
    <property type="entry name" value="AbiH"/>
</dbReference>
<dbReference type="Proteomes" id="UP000490060">
    <property type="component" value="Unassembled WGS sequence"/>
</dbReference>
<sequence length="412" mass="48650">MKEKSRNLIVIIGNGFDLAHGLKTSYNDFANYYLEEVILNEITKNIDKSTIINNNFKKKIKEVTFLKENPSMESFQKKLSINLIKDKKDTELQIFIKILITKKNQEIKKSINDKLYLLQNILTNSFLAKLYSNSFENWFDIEQAYYDELLNIFHDKYNDEDQPLFVERIDALNLDFQEIKEALKKYLKDKIKPTRNTSVSNSFENHFIDRKNVSFINFNYTNTIENYTNSSLGRNNIHIHNSLSEDIIFGYGDDTDEMYQQMKASKNNNFLKYFKTFDYLKSKNYRKVLNQLATFKDGYDVLVIGHSLGGTDKTILKTILDTDSCENIELLKRSDLETEQLKEDNLFELYANLARIFDSEASLREKVIPFEWSINFPVMANYDYTKIQKREKELFIIKSNHITLKTRKRKTT</sequence>
<dbReference type="Pfam" id="PF14253">
    <property type="entry name" value="AbiH"/>
    <property type="match status" value="1"/>
</dbReference>
<gene>
    <name evidence="1" type="ORF">TNO010_520167</name>
</gene>
<proteinExistence type="predicted"/>
<organism evidence="1 2">
    <name type="scientific">Tenacibaculum finnmarkense genomovar ulcerans</name>
    <dbReference type="NCBI Taxonomy" id="2781388"/>
    <lineage>
        <taxon>Bacteria</taxon>
        <taxon>Pseudomonadati</taxon>
        <taxon>Bacteroidota</taxon>
        <taxon>Flavobacteriia</taxon>
        <taxon>Flavobacteriales</taxon>
        <taxon>Flavobacteriaceae</taxon>
        <taxon>Tenacibaculum</taxon>
        <taxon>Tenacibaculum finnmarkense</taxon>
    </lineage>
</organism>